<organism evidence="13 14">
    <name type="scientific">Rhizosphaericola mali</name>
    <dbReference type="NCBI Taxonomy" id="2545455"/>
    <lineage>
        <taxon>Bacteria</taxon>
        <taxon>Pseudomonadati</taxon>
        <taxon>Bacteroidota</taxon>
        <taxon>Chitinophagia</taxon>
        <taxon>Chitinophagales</taxon>
        <taxon>Chitinophagaceae</taxon>
        <taxon>Rhizosphaericola</taxon>
    </lineage>
</organism>
<feature type="domain" description="ABC transmembrane type-1" evidence="12">
    <location>
        <begin position="6"/>
        <end position="210"/>
    </location>
</feature>
<dbReference type="PANTHER" id="PTHR30183:SF8">
    <property type="entry name" value="MOLYBDENUM TRANSPORT SYSTEM PERMEASE"/>
    <property type="match status" value="1"/>
</dbReference>
<evidence type="ECO:0000256" key="6">
    <source>
        <dbReference type="ARBA" id="ARBA00022505"/>
    </source>
</evidence>
<sequence length="223" mass="25006">MDWSPLILSLSLAASTTIILFILSLPIAIWLSRKNSFGRSIVDAIVTLPMVLPPTVIGYYLLVAFNPEKNLGKWYEKIFHSQISFSFTGILIGSIIYSLPFMVRPLKVGLQNIPKNIVDASYTLGKSYWETLWKIKIPNCKNAILTGIIFTFAHTIGEFGVVLMIGGNIPNKTQTASIALYNSVEIFDYKTANTYAIIMILFSFVTIITLNIFSNYKKIKTSF</sequence>
<keyword evidence="5 11" id="KW-1003">Cell membrane</keyword>
<comment type="function">
    <text evidence="1 11">Part of the binding-protein-dependent transport system for molybdenum; probably responsible for the translocation of the substrate across the membrane.</text>
</comment>
<accession>A0A5P2G5U8</accession>
<dbReference type="AlphaFoldDB" id="A0A5P2G5U8"/>
<dbReference type="GO" id="GO:0015098">
    <property type="term" value="F:molybdate ion transmembrane transporter activity"/>
    <property type="evidence" value="ECO:0007669"/>
    <property type="project" value="UniProtKB-UniRule"/>
</dbReference>
<dbReference type="EMBL" id="CP044016">
    <property type="protein sequence ID" value="QES90935.1"/>
    <property type="molecule type" value="Genomic_DNA"/>
</dbReference>
<evidence type="ECO:0000256" key="9">
    <source>
        <dbReference type="ARBA" id="ARBA00023136"/>
    </source>
</evidence>
<dbReference type="OrthoDB" id="9795403at2"/>
<evidence type="ECO:0000256" key="4">
    <source>
        <dbReference type="ARBA" id="ARBA00022448"/>
    </source>
</evidence>
<keyword evidence="4 10" id="KW-0813">Transport</keyword>
<dbReference type="PANTHER" id="PTHR30183">
    <property type="entry name" value="MOLYBDENUM TRANSPORT SYSTEM PERMEASE PROTEIN MODB"/>
    <property type="match status" value="1"/>
</dbReference>
<comment type="subcellular location">
    <subcellularLocation>
        <location evidence="2 10">Cell membrane</location>
        <topology evidence="2 10">Multi-pass membrane protein</topology>
    </subcellularLocation>
</comment>
<dbReference type="InterPro" id="IPR035906">
    <property type="entry name" value="MetI-like_sf"/>
</dbReference>
<gene>
    <name evidence="13" type="primary">modB</name>
    <name evidence="13" type="ORF">E0W69_006875</name>
</gene>
<dbReference type="NCBIfam" id="TIGR02141">
    <property type="entry name" value="modB_ABC"/>
    <property type="match status" value="1"/>
</dbReference>
<protein>
    <recommendedName>
        <fullName evidence="11">Molybdenum transport system permease</fullName>
    </recommendedName>
</protein>
<keyword evidence="14" id="KW-1185">Reference proteome</keyword>
<evidence type="ECO:0000313" key="14">
    <source>
        <dbReference type="Proteomes" id="UP000292424"/>
    </source>
</evidence>
<reference evidence="13 14" key="1">
    <citation type="submission" date="2019-09" db="EMBL/GenBank/DDBJ databases">
        <title>Complete genome sequence of Arachidicoccus sp. B3-10 isolated from apple orchard soil.</title>
        <authorList>
            <person name="Kim H.S."/>
            <person name="Han K.-I."/>
            <person name="Suh M.K."/>
            <person name="Lee K.C."/>
            <person name="Eom M.K."/>
            <person name="Kim J.-S."/>
            <person name="Kang S.W."/>
            <person name="Sin Y."/>
            <person name="Lee J.-S."/>
        </authorList>
    </citation>
    <scope>NUCLEOTIDE SEQUENCE [LARGE SCALE GENOMIC DNA]</scope>
    <source>
        <strain evidence="13 14">B3-10</strain>
    </source>
</reference>
<dbReference type="KEGG" id="arac:E0W69_006875"/>
<keyword evidence="8 10" id="KW-1133">Transmembrane helix</keyword>
<dbReference type="InterPro" id="IPR000515">
    <property type="entry name" value="MetI-like"/>
</dbReference>
<proteinExistence type="inferred from homology"/>
<dbReference type="InterPro" id="IPR011867">
    <property type="entry name" value="ModB_ABC"/>
</dbReference>
<dbReference type="Proteomes" id="UP000292424">
    <property type="component" value="Chromosome"/>
</dbReference>
<dbReference type="CDD" id="cd06261">
    <property type="entry name" value="TM_PBP2"/>
    <property type="match status" value="1"/>
</dbReference>
<evidence type="ECO:0000256" key="8">
    <source>
        <dbReference type="ARBA" id="ARBA00022989"/>
    </source>
</evidence>
<dbReference type="Pfam" id="PF00528">
    <property type="entry name" value="BPD_transp_1"/>
    <property type="match status" value="1"/>
</dbReference>
<feature type="transmembrane region" description="Helical" evidence="10">
    <location>
        <begin position="194"/>
        <end position="213"/>
    </location>
</feature>
<evidence type="ECO:0000259" key="12">
    <source>
        <dbReference type="PROSITE" id="PS50928"/>
    </source>
</evidence>
<feature type="transmembrane region" description="Helical" evidence="10">
    <location>
        <begin position="6"/>
        <end position="29"/>
    </location>
</feature>
<evidence type="ECO:0000256" key="11">
    <source>
        <dbReference type="RuleBase" id="RU365097"/>
    </source>
</evidence>
<evidence type="ECO:0000313" key="13">
    <source>
        <dbReference type="EMBL" id="QES90935.1"/>
    </source>
</evidence>
<dbReference type="GO" id="GO:0005886">
    <property type="term" value="C:plasma membrane"/>
    <property type="evidence" value="ECO:0007669"/>
    <property type="project" value="UniProtKB-SubCell"/>
</dbReference>
<dbReference type="PROSITE" id="PS50928">
    <property type="entry name" value="ABC_TM1"/>
    <property type="match status" value="1"/>
</dbReference>
<feature type="transmembrane region" description="Helical" evidence="10">
    <location>
        <begin position="83"/>
        <end position="103"/>
    </location>
</feature>
<dbReference type="Gene3D" id="1.10.3720.10">
    <property type="entry name" value="MetI-like"/>
    <property type="match status" value="1"/>
</dbReference>
<evidence type="ECO:0000256" key="2">
    <source>
        <dbReference type="ARBA" id="ARBA00004651"/>
    </source>
</evidence>
<evidence type="ECO:0000256" key="7">
    <source>
        <dbReference type="ARBA" id="ARBA00022692"/>
    </source>
</evidence>
<dbReference type="SUPFAM" id="SSF161098">
    <property type="entry name" value="MetI-like"/>
    <property type="match status" value="1"/>
</dbReference>
<feature type="transmembrane region" description="Helical" evidence="10">
    <location>
        <begin position="143"/>
        <end position="165"/>
    </location>
</feature>
<feature type="transmembrane region" description="Helical" evidence="10">
    <location>
        <begin position="41"/>
        <end position="63"/>
    </location>
</feature>
<name>A0A5P2G5U8_9BACT</name>
<keyword evidence="6 11" id="KW-0500">Molybdenum</keyword>
<evidence type="ECO:0000256" key="1">
    <source>
        <dbReference type="ARBA" id="ARBA00002949"/>
    </source>
</evidence>
<keyword evidence="9 10" id="KW-0472">Membrane</keyword>
<evidence type="ECO:0000256" key="5">
    <source>
        <dbReference type="ARBA" id="ARBA00022475"/>
    </source>
</evidence>
<keyword evidence="7 10" id="KW-0812">Transmembrane</keyword>
<comment type="similarity">
    <text evidence="3 11">Belongs to the binding-protein-dependent transport system permease family. CysTW subfamily.</text>
</comment>
<evidence type="ECO:0000256" key="3">
    <source>
        <dbReference type="ARBA" id="ARBA00007069"/>
    </source>
</evidence>
<evidence type="ECO:0000256" key="10">
    <source>
        <dbReference type="RuleBase" id="RU363032"/>
    </source>
</evidence>